<evidence type="ECO:0000313" key="4">
    <source>
        <dbReference type="Proteomes" id="UP000220768"/>
    </source>
</evidence>
<accession>A0A3S0XZC8</accession>
<dbReference type="Gene3D" id="6.10.280.50">
    <property type="match status" value="1"/>
</dbReference>
<name>A0A2A6J472_9HYPH</name>
<dbReference type="OrthoDB" id="7362854at2"/>
<sequence>MTVEAHLESLQKKHVALEEELHTLRTAPSISDTEIAECKRRKLRIKDEIQRLKSSVH</sequence>
<dbReference type="Proteomes" id="UP000278081">
    <property type="component" value="Unassembled WGS sequence"/>
</dbReference>
<protein>
    <submittedName>
        <fullName evidence="2">DUF465 domain-containing protein</fullName>
    </submittedName>
</protein>
<dbReference type="InterPro" id="IPR038444">
    <property type="entry name" value="DUF465_sf"/>
</dbReference>
<feature type="coiled-coil region" evidence="1">
    <location>
        <begin position="7"/>
        <end position="55"/>
    </location>
</feature>
<dbReference type="Proteomes" id="UP000220768">
    <property type="component" value="Unassembled WGS sequence"/>
</dbReference>
<keyword evidence="1" id="KW-0175">Coiled coil</keyword>
<reference evidence="2 4" key="1">
    <citation type="submission" date="2017-09" db="EMBL/GenBank/DDBJ databases">
        <title>Comparative genomics of rhizobia isolated from Phaseolus vulgaris in China.</title>
        <authorList>
            <person name="Tong W."/>
        </authorList>
    </citation>
    <scope>NUCLEOTIDE SEQUENCE [LARGE SCALE GENOMIC DNA]</scope>
    <source>
        <strain evidence="2 4">C5</strain>
    </source>
</reference>
<comment type="caution">
    <text evidence="2">The sequence shown here is derived from an EMBL/GenBank/DDBJ whole genome shotgun (WGS) entry which is preliminary data.</text>
</comment>
<dbReference type="Pfam" id="PF04325">
    <property type="entry name" value="DUF465"/>
    <property type="match status" value="1"/>
</dbReference>
<dbReference type="InterPro" id="IPR007420">
    <property type="entry name" value="DUF465"/>
</dbReference>
<accession>A0A2A6J472</accession>
<reference evidence="3 5" key="2">
    <citation type="submission" date="2018-11" db="EMBL/GenBank/DDBJ databases">
        <title>Rhizobium chutanense sp. nov., isolated from root nodules of Phaseolus vulgaris in China.</title>
        <authorList>
            <person name="Huo Y."/>
        </authorList>
    </citation>
    <scope>NUCLEOTIDE SEQUENCE [LARGE SCALE GENOMIC DNA]</scope>
    <source>
        <strain evidence="3 5">C16</strain>
    </source>
</reference>
<proteinExistence type="predicted"/>
<keyword evidence="4" id="KW-1185">Reference proteome</keyword>
<evidence type="ECO:0000313" key="5">
    <source>
        <dbReference type="Proteomes" id="UP000278081"/>
    </source>
</evidence>
<dbReference type="AlphaFoldDB" id="A0A2A6J472"/>
<gene>
    <name evidence="2" type="ORF">CO666_28570</name>
    <name evidence="3" type="ORF">EFR84_02420</name>
</gene>
<dbReference type="RefSeq" id="WP_085738324.1">
    <property type="nucleotide sequence ID" value="NZ_ML133749.1"/>
</dbReference>
<organism evidence="2 4">
    <name type="scientific">Rhizobium chutanense</name>
    <dbReference type="NCBI Taxonomy" id="2035448"/>
    <lineage>
        <taxon>Bacteria</taxon>
        <taxon>Pseudomonadati</taxon>
        <taxon>Pseudomonadota</taxon>
        <taxon>Alphaproteobacteria</taxon>
        <taxon>Hyphomicrobiales</taxon>
        <taxon>Rhizobiaceae</taxon>
        <taxon>Rhizobium/Agrobacterium group</taxon>
        <taxon>Rhizobium</taxon>
    </lineage>
</organism>
<dbReference type="EMBL" id="RJTJ01000002">
    <property type="protein sequence ID" value="RUM09222.1"/>
    <property type="molecule type" value="Genomic_DNA"/>
</dbReference>
<evidence type="ECO:0000256" key="1">
    <source>
        <dbReference type="SAM" id="Coils"/>
    </source>
</evidence>
<dbReference type="EMBL" id="NWSV01000030">
    <property type="protein sequence ID" value="PDT00801.1"/>
    <property type="molecule type" value="Genomic_DNA"/>
</dbReference>
<evidence type="ECO:0000313" key="3">
    <source>
        <dbReference type="EMBL" id="RUM09222.1"/>
    </source>
</evidence>
<evidence type="ECO:0000313" key="2">
    <source>
        <dbReference type="EMBL" id="PDT00801.1"/>
    </source>
</evidence>